<dbReference type="PROSITE" id="PS00018">
    <property type="entry name" value="EF_HAND_1"/>
    <property type="match status" value="1"/>
</dbReference>
<dbReference type="PROSITE" id="PS50222">
    <property type="entry name" value="EF_HAND_2"/>
    <property type="match status" value="1"/>
</dbReference>
<dbReference type="AlphaFoldDB" id="A0A1Y2I5X1"/>
<protein>
    <recommendedName>
        <fullName evidence="1">EF-hand domain-containing protein</fullName>
    </recommendedName>
</protein>
<proteinExistence type="predicted"/>
<name>A0A1Y2I5X1_TRAC3</name>
<dbReference type="EMBL" id="KZ084176">
    <property type="protein sequence ID" value="OSC96544.1"/>
    <property type="molecule type" value="Genomic_DNA"/>
</dbReference>
<dbReference type="InterPro" id="IPR018247">
    <property type="entry name" value="EF_Hand_1_Ca_BS"/>
</dbReference>
<reference evidence="2 3" key="1">
    <citation type="journal article" date="2015" name="Biotechnol. Biofuels">
        <title>Enhanced degradation of softwood versus hardwood by the white-rot fungus Pycnoporus coccineus.</title>
        <authorList>
            <person name="Couturier M."/>
            <person name="Navarro D."/>
            <person name="Chevret D."/>
            <person name="Henrissat B."/>
            <person name="Piumi F."/>
            <person name="Ruiz-Duenas F.J."/>
            <person name="Martinez A.T."/>
            <person name="Grigoriev I.V."/>
            <person name="Riley R."/>
            <person name="Lipzen A."/>
            <person name="Berrin J.G."/>
            <person name="Master E.R."/>
            <person name="Rosso M.N."/>
        </authorList>
    </citation>
    <scope>NUCLEOTIDE SEQUENCE [LARGE SCALE GENOMIC DNA]</scope>
    <source>
        <strain evidence="2 3">BRFM310</strain>
    </source>
</reference>
<dbReference type="OrthoDB" id="2758295at2759"/>
<dbReference type="Proteomes" id="UP000193067">
    <property type="component" value="Unassembled WGS sequence"/>
</dbReference>
<feature type="domain" description="EF-hand" evidence="1">
    <location>
        <begin position="56"/>
        <end position="78"/>
    </location>
</feature>
<evidence type="ECO:0000313" key="3">
    <source>
        <dbReference type="Proteomes" id="UP000193067"/>
    </source>
</evidence>
<sequence length="157" mass="17355">MWKQAPVPSSNRFYTSSSTTIYSTTSEISQHPTMQLKYGLQARMYKAIVGVLRGGDADSDGRVDFEDFVDALLRIGFRADPLSSAAILVLWAPPELAHNNNGRLDIIRPQTENEWSTTQYIDVAHALKDKFGLSVGNFNEFESKQADGSAVVVPPYA</sequence>
<accession>A0A1Y2I5X1</accession>
<dbReference type="InterPro" id="IPR002048">
    <property type="entry name" value="EF_hand_dom"/>
</dbReference>
<keyword evidence="3" id="KW-1185">Reference proteome</keyword>
<evidence type="ECO:0000313" key="2">
    <source>
        <dbReference type="EMBL" id="OSC96544.1"/>
    </source>
</evidence>
<gene>
    <name evidence="2" type="ORF">PYCCODRAFT_1472536</name>
</gene>
<evidence type="ECO:0000259" key="1">
    <source>
        <dbReference type="PROSITE" id="PS50222"/>
    </source>
</evidence>
<organism evidence="2 3">
    <name type="scientific">Trametes coccinea (strain BRFM310)</name>
    <name type="common">Pycnoporus coccineus</name>
    <dbReference type="NCBI Taxonomy" id="1353009"/>
    <lineage>
        <taxon>Eukaryota</taxon>
        <taxon>Fungi</taxon>
        <taxon>Dikarya</taxon>
        <taxon>Basidiomycota</taxon>
        <taxon>Agaricomycotina</taxon>
        <taxon>Agaricomycetes</taxon>
        <taxon>Polyporales</taxon>
        <taxon>Polyporaceae</taxon>
        <taxon>Trametes</taxon>
    </lineage>
</organism>
<dbReference type="GO" id="GO:0005509">
    <property type="term" value="F:calcium ion binding"/>
    <property type="evidence" value="ECO:0007669"/>
    <property type="project" value="InterPro"/>
</dbReference>